<dbReference type="InParanoid" id="Q0UEN1"/>
<protein>
    <submittedName>
        <fullName evidence="1">Uncharacterized protein</fullName>
    </submittedName>
</protein>
<dbReference type="EMBL" id="CH445339">
    <property type="protein sequence ID" value="EAT83048.2"/>
    <property type="molecule type" value="Genomic_DNA"/>
</dbReference>
<evidence type="ECO:0000313" key="1">
    <source>
        <dbReference type="EMBL" id="EAT83048.2"/>
    </source>
</evidence>
<dbReference type="RefSeq" id="XP_001800070.1">
    <property type="nucleotide sequence ID" value="XM_001800018.1"/>
</dbReference>
<proteinExistence type="predicted"/>
<dbReference type="Proteomes" id="UP000001055">
    <property type="component" value="Unassembled WGS sequence"/>
</dbReference>
<dbReference type="KEGG" id="pno:SNOG_09783"/>
<dbReference type="GeneID" id="5976975"/>
<evidence type="ECO:0000313" key="2">
    <source>
        <dbReference type="Proteomes" id="UP000001055"/>
    </source>
</evidence>
<organism evidence="1 2">
    <name type="scientific">Phaeosphaeria nodorum (strain SN15 / ATCC MYA-4574 / FGSC 10173)</name>
    <name type="common">Glume blotch fungus</name>
    <name type="synonym">Parastagonospora nodorum</name>
    <dbReference type="NCBI Taxonomy" id="321614"/>
    <lineage>
        <taxon>Eukaryota</taxon>
        <taxon>Fungi</taxon>
        <taxon>Dikarya</taxon>
        <taxon>Ascomycota</taxon>
        <taxon>Pezizomycotina</taxon>
        <taxon>Dothideomycetes</taxon>
        <taxon>Pleosporomycetidae</taxon>
        <taxon>Pleosporales</taxon>
        <taxon>Pleosporineae</taxon>
        <taxon>Phaeosphaeriaceae</taxon>
        <taxon>Parastagonospora</taxon>
    </lineage>
</organism>
<name>Q0UEN1_PHANO</name>
<dbReference type="AlphaFoldDB" id="Q0UEN1"/>
<accession>Q0UEN1</accession>
<sequence>MDAIIEPRPWYQQVVTLWNFVYGTLQPTVNDHAARIQALGAAVASNRRADRGPYQQRRCPGYDPNASITYKYGTKWEMHYFYTHQVEGDDFIGYRCCNDYHRDKKAFMKHVWDVHATRLASNRSLLYTVTESIAVWGVEIAGCW</sequence>
<gene>
    <name evidence="1" type="ORF">SNOG_09783</name>
</gene>
<reference evidence="2" key="1">
    <citation type="journal article" date="2007" name="Plant Cell">
        <title>Dothideomycete-plant interactions illuminated by genome sequencing and EST analysis of the wheat pathogen Stagonospora nodorum.</title>
        <authorList>
            <person name="Hane J.K."/>
            <person name="Lowe R.G."/>
            <person name="Solomon P.S."/>
            <person name="Tan K.C."/>
            <person name="Schoch C.L."/>
            <person name="Spatafora J.W."/>
            <person name="Crous P.W."/>
            <person name="Kodira C."/>
            <person name="Birren B.W."/>
            <person name="Galagan J.E."/>
            <person name="Torriani S.F."/>
            <person name="McDonald B.A."/>
            <person name="Oliver R.P."/>
        </authorList>
    </citation>
    <scope>NUCLEOTIDE SEQUENCE [LARGE SCALE GENOMIC DNA]</scope>
    <source>
        <strain evidence="2">SN15 / ATCC MYA-4574 / FGSC 10173</strain>
    </source>
</reference>
<dbReference type="VEuPathDB" id="FungiDB:JI435_425300"/>